<evidence type="ECO:0000313" key="2">
    <source>
        <dbReference type="Proteomes" id="UP000078486"/>
    </source>
</evidence>
<accession>A0A178IPG9</accession>
<sequence length="114" mass="12967">MNDLAQKTRGIEKAERTQAIAYLRKFLKEGDTVYVFLRGISKSGMSRCIDLYAIVHGRPCRLTWSAAIALRKPYDKKREALRMEGGGTCVAFEAVYNLAWALFNNPVTLSHQWL</sequence>
<dbReference type="Proteomes" id="UP000078486">
    <property type="component" value="Unassembled WGS sequence"/>
</dbReference>
<comment type="caution">
    <text evidence="1">The sequence shown here is derived from an EMBL/GenBank/DDBJ whole genome shotgun (WGS) entry which is preliminary data.</text>
</comment>
<name>A0A178IPG9_9BACT</name>
<reference evidence="1 2" key="1">
    <citation type="submission" date="2016-01" db="EMBL/GenBank/DDBJ databases">
        <title>High potential of lignocellulose degradation of a new Verrucomicrobia species.</title>
        <authorList>
            <person name="Wang Y."/>
            <person name="Shi Y."/>
            <person name="Qiu Z."/>
            <person name="Liu S."/>
            <person name="Yang H."/>
        </authorList>
    </citation>
    <scope>NUCLEOTIDE SEQUENCE [LARGE SCALE GENOMIC DNA]</scope>
    <source>
        <strain evidence="1 2">TSB47</strain>
    </source>
</reference>
<gene>
    <name evidence="1" type="ORF">AW736_04500</name>
</gene>
<dbReference type="AlphaFoldDB" id="A0A178IPG9"/>
<organism evidence="1 2">
    <name type="scientific">Termitidicoccus mucosus</name>
    <dbReference type="NCBI Taxonomy" id="1184151"/>
    <lineage>
        <taxon>Bacteria</taxon>
        <taxon>Pseudomonadati</taxon>
        <taxon>Verrucomicrobiota</taxon>
        <taxon>Opitutia</taxon>
        <taxon>Opitutales</taxon>
        <taxon>Opitutaceae</taxon>
        <taxon>Termitidicoccus</taxon>
    </lineage>
</organism>
<protein>
    <submittedName>
        <fullName evidence="1">Uncharacterized protein</fullName>
    </submittedName>
</protein>
<keyword evidence="2" id="KW-1185">Reference proteome</keyword>
<proteinExistence type="predicted"/>
<dbReference type="RefSeq" id="WP_068769045.1">
    <property type="nucleotide sequence ID" value="NZ_CP109796.1"/>
</dbReference>
<evidence type="ECO:0000313" key="1">
    <source>
        <dbReference type="EMBL" id="OAM91145.1"/>
    </source>
</evidence>
<dbReference type="EMBL" id="LRRQ01000039">
    <property type="protein sequence ID" value="OAM91145.1"/>
    <property type="molecule type" value="Genomic_DNA"/>
</dbReference>
<dbReference type="STRING" id="1184151.AW736_04500"/>
<dbReference type="OrthoDB" id="9580665at2"/>